<proteinExistence type="predicted"/>
<reference evidence="2" key="1">
    <citation type="submission" date="2019-12" db="EMBL/GenBank/DDBJ databases">
        <title>An insight into the sialome of adult female Ixodes ricinus ticks feeding for 6 days.</title>
        <authorList>
            <person name="Perner J."/>
            <person name="Ribeiro J.M.C."/>
        </authorList>
    </citation>
    <scope>NUCLEOTIDE SEQUENCE</scope>
    <source>
        <strain evidence="2">Semi-engorged</strain>
        <tissue evidence="2">Salivary glands</tissue>
    </source>
</reference>
<sequence length="175" mass="18765">MRACEVTFWAASICSFLIISSVCWFSRSRHLASSLEASSSGVIRTSLSGAILPLRILRNRPWFRVSLMLKTRLRYLDLYLVPVSLKYLKSSSSMRTAMRFTSSPDNEMSSASLHLLERESRSTFRTLMRTGSISGCGGGCFFTSGVAAATTFSAGAVPTGTAPATDGAAAAATVV</sequence>
<organism evidence="2">
    <name type="scientific">Ixodes ricinus</name>
    <name type="common">Common tick</name>
    <name type="synonym">Acarus ricinus</name>
    <dbReference type="NCBI Taxonomy" id="34613"/>
    <lineage>
        <taxon>Eukaryota</taxon>
        <taxon>Metazoa</taxon>
        <taxon>Ecdysozoa</taxon>
        <taxon>Arthropoda</taxon>
        <taxon>Chelicerata</taxon>
        <taxon>Arachnida</taxon>
        <taxon>Acari</taxon>
        <taxon>Parasitiformes</taxon>
        <taxon>Ixodida</taxon>
        <taxon>Ixodoidea</taxon>
        <taxon>Ixodidae</taxon>
        <taxon>Ixodinae</taxon>
        <taxon>Ixodes</taxon>
    </lineage>
</organism>
<protein>
    <submittedName>
        <fullName evidence="2">Uncharacterized protein</fullName>
    </submittedName>
</protein>
<evidence type="ECO:0000256" key="1">
    <source>
        <dbReference type="SAM" id="Phobius"/>
    </source>
</evidence>
<keyword evidence="1" id="KW-0812">Transmembrane</keyword>
<dbReference type="AlphaFoldDB" id="A0A6B0UZ56"/>
<dbReference type="EMBL" id="GIFC01012899">
    <property type="protein sequence ID" value="MXU94982.1"/>
    <property type="molecule type" value="Transcribed_RNA"/>
</dbReference>
<name>A0A6B0UZ56_IXORI</name>
<keyword evidence="1" id="KW-0472">Membrane</keyword>
<feature type="transmembrane region" description="Helical" evidence="1">
    <location>
        <begin position="6"/>
        <end position="25"/>
    </location>
</feature>
<accession>A0A6B0UZ56</accession>
<evidence type="ECO:0000313" key="2">
    <source>
        <dbReference type="EMBL" id="MXU94982.1"/>
    </source>
</evidence>
<keyword evidence="1" id="KW-1133">Transmembrane helix</keyword>